<feature type="domain" description="PAS" evidence="1">
    <location>
        <begin position="16"/>
        <end position="62"/>
    </location>
</feature>
<protein>
    <submittedName>
        <fullName evidence="4">Diguanylate cyclase/phosphodiesterase (GGDEF &amp; EAL domains) with PAS/PAC sensor(S)</fullName>
    </submittedName>
</protein>
<dbReference type="InterPro" id="IPR000160">
    <property type="entry name" value="GGDEF_dom"/>
</dbReference>
<reference evidence="4 5" key="1">
    <citation type="submission" date="2017-01" db="EMBL/GenBank/DDBJ databases">
        <title>Genome Analysis of Deinococcus marmoris KOPRI26562.</title>
        <authorList>
            <person name="Kim J.H."/>
            <person name="Oh H.-M."/>
        </authorList>
    </citation>
    <scope>NUCLEOTIDE SEQUENCE [LARGE SCALE GENOMIC DNA]</scope>
    <source>
        <strain evidence="4 5">KOPRI26562</strain>
    </source>
</reference>
<dbReference type="PANTHER" id="PTHR44757:SF2">
    <property type="entry name" value="BIOFILM ARCHITECTURE MAINTENANCE PROTEIN MBAA"/>
    <property type="match status" value="1"/>
</dbReference>
<dbReference type="Gene3D" id="3.30.70.270">
    <property type="match status" value="1"/>
</dbReference>
<evidence type="ECO:0000313" key="4">
    <source>
        <dbReference type="EMBL" id="OLV15661.1"/>
    </source>
</evidence>
<dbReference type="EMBL" id="MSTI01000170">
    <property type="protein sequence ID" value="OLV15661.1"/>
    <property type="molecule type" value="Genomic_DNA"/>
</dbReference>
<evidence type="ECO:0000259" key="1">
    <source>
        <dbReference type="PROSITE" id="PS50112"/>
    </source>
</evidence>
<evidence type="ECO:0000259" key="3">
    <source>
        <dbReference type="PROSITE" id="PS50887"/>
    </source>
</evidence>
<dbReference type="Pfam" id="PF00990">
    <property type="entry name" value="GGDEF"/>
    <property type="match status" value="1"/>
</dbReference>
<dbReference type="InterPro" id="IPR000700">
    <property type="entry name" value="PAS-assoc_C"/>
</dbReference>
<sequence length="292" mass="32780">MIQLAESDTVASRPLEHTLVWQVLDTADVGLLVTDARRRIVYVNEAFSRVTGYRLEEVRGRTCALLQGAETDPADIAFMRAALDRGEPFERVVLNYRKDGKPLWYRLRVQPMFVDGTLQYFVGVQEDYSEAHAAQHELERLAYHDGLTGLGNRRAFDLQLNRLVSEDQPFTLLLLDLDDFKRVNDQYGHSAGDALLQRVAACLMQASQEAGTAFRLGGDEFGLLLQGDDWPREDRTTGLLGDLINVGGERIRGATGTARFPDEAGDVEELLRLADRRLYAQKALTRRGQAAR</sequence>
<dbReference type="PROSITE" id="PS50887">
    <property type="entry name" value="GGDEF"/>
    <property type="match status" value="1"/>
</dbReference>
<dbReference type="SMART" id="SM00091">
    <property type="entry name" value="PAS"/>
    <property type="match status" value="1"/>
</dbReference>
<dbReference type="InterPro" id="IPR001610">
    <property type="entry name" value="PAC"/>
</dbReference>
<dbReference type="SUPFAM" id="SSF55785">
    <property type="entry name" value="PYP-like sensor domain (PAS domain)"/>
    <property type="match status" value="1"/>
</dbReference>
<accession>A0A1U7NRW7</accession>
<gene>
    <name evidence="4" type="ORF">BOO71_0014224</name>
</gene>
<dbReference type="CDD" id="cd00130">
    <property type="entry name" value="PAS"/>
    <property type="match status" value="1"/>
</dbReference>
<dbReference type="OrthoDB" id="9759607at2"/>
<dbReference type="InterPro" id="IPR029787">
    <property type="entry name" value="Nucleotide_cyclase"/>
</dbReference>
<keyword evidence="5" id="KW-1185">Reference proteome</keyword>
<name>A0A1U7NRW7_9DEIO</name>
<dbReference type="InterPro" id="IPR035965">
    <property type="entry name" value="PAS-like_dom_sf"/>
</dbReference>
<evidence type="ECO:0000313" key="5">
    <source>
        <dbReference type="Proteomes" id="UP000186607"/>
    </source>
</evidence>
<dbReference type="SMART" id="SM00086">
    <property type="entry name" value="PAC"/>
    <property type="match status" value="1"/>
</dbReference>
<comment type="caution">
    <text evidence="4">The sequence shown here is derived from an EMBL/GenBank/DDBJ whole genome shotgun (WGS) entry which is preliminary data.</text>
</comment>
<dbReference type="SUPFAM" id="SSF55073">
    <property type="entry name" value="Nucleotide cyclase"/>
    <property type="match status" value="1"/>
</dbReference>
<evidence type="ECO:0000259" key="2">
    <source>
        <dbReference type="PROSITE" id="PS50113"/>
    </source>
</evidence>
<dbReference type="CDD" id="cd01949">
    <property type="entry name" value="GGDEF"/>
    <property type="match status" value="1"/>
</dbReference>
<proteinExistence type="predicted"/>
<feature type="domain" description="GGDEF" evidence="3">
    <location>
        <begin position="168"/>
        <end position="292"/>
    </location>
</feature>
<dbReference type="Proteomes" id="UP000186607">
    <property type="component" value="Unassembled WGS sequence"/>
</dbReference>
<dbReference type="Gene3D" id="3.30.450.20">
    <property type="entry name" value="PAS domain"/>
    <property type="match status" value="1"/>
</dbReference>
<dbReference type="AlphaFoldDB" id="A0A1U7NRW7"/>
<dbReference type="RefSeq" id="WP_075836853.1">
    <property type="nucleotide sequence ID" value="NZ_MSTI01000170.1"/>
</dbReference>
<feature type="domain" description="PAC" evidence="2">
    <location>
        <begin position="87"/>
        <end position="140"/>
    </location>
</feature>
<dbReference type="PANTHER" id="PTHR44757">
    <property type="entry name" value="DIGUANYLATE CYCLASE DGCP"/>
    <property type="match status" value="1"/>
</dbReference>
<dbReference type="InterPro" id="IPR000014">
    <property type="entry name" value="PAS"/>
</dbReference>
<dbReference type="InterPro" id="IPR052155">
    <property type="entry name" value="Biofilm_reg_signaling"/>
</dbReference>
<dbReference type="InterPro" id="IPR043128">
    <property type="entry name" value="Rev_trsase/Diguanyl_cyclase"/>
</dbReference>
<dbReference type="PROSITE" id="PS50113">
    <property type="entry name" value="PAC"/>
    <property type="match status" value="1"/>
</dbReference>
<dbReference type="NCBIfam" id="TIGR00254">
    <property type="entry name" value="GGDEF"/>
    <property type="match status" value="1"/>
</dbReference>
<dbReference type="Pfam" id="PF13426">
    <property type="entry name" value="PAS_9"/>
    <property type="match status" value="1"/>
</dbReference>
<dbReference type="NCBIfam" id="TIGR00229">
    <property type="entry name" value="sensory_box"/>
    <property type="match status" value="1"/>
</dbReference>
<dbReference type="STRING" id="249408.BOO71_0014224"/>
<dbReference type="SMART" id="SM00267">
    <property type="entry name" value="GGDEF"/>
    <property type="match status" value="1"/>
</dbReference>
<organism evidence="4 5">
    <name type="scientific">Deinococcus marmoris</name>
    <dbReference type="NCBI Taxonomy" id="249408"/>
    <lineage>
        <taxon>Bacteria</taxon>
        <taxon>Thermotogati</taxon>
        <taxon>Deinococcota</taxon>
        <taxon>Deinococci</taxon>
        <taxon>Deinococcales</taxon>
        <taxon>Deinococcaceae</taxon>
        <taxon>Deinococcus</taxon>
    </lineage>
</organism>
<dbReference type="PROSITE" id="PS50112">
    <property type="entry name" value="PAS"/>
    <property type="match status" value="1"/>
</dbReference>